<gene>
    <name evidence="2" type="ORF">A0O28_0020590</name>
</gene>
<evidence type="ECO:0008006" key="4">
    <source>
        <dbReference type="Google" id="ProtNLM"/>
    </source>
</evidence>
<keyword evidence="3" id="KW-1185">Reference proteome</keyword>
<accession>A0A1T3CRM8</accession>
<sequence>MKAHFFVNLLMSSMLCLVIGFAIPDVDVTIAHQLSYDDGSTDVNSTLAVRADDDEWQLVVYDKSAANGACEGASETIKGKSVSEKCYKFFTTHVECINFGVGNGLPYCDVKIKPNCGPGTVDQTVSVKGGENKNGVNVKDAGGGEITCGK</sequence>
<comment type="caution">
    <text evidence="2">The sequence shown here is derived from an EMBL/GenBank/DDBJ whole genome shotgun (WGS) entry which is preliminary data.</text>
</comment>
<dbReference type="AlphaFoldDB" id="A0A1T3CRM8"/>
<feature type="signal peptide" evidence="1">
    <location>
        <begin position="1"/>
        <end position="20"/>
    </location>
</feature>
<dbReference type="EMBL" id="LVVK01000007">
    <property type="protein sequence ID" value="OPB43741.1"/>
    <property type="molecule type" value="Genomic_DNA"/>
</dbReference>
<evidence type="ECO:0000256" key="1">
    <source>
        <dbReference type="SAM" id="SignalP"/>
    </source>
</evidence>
<proteinExistence type="predicted"/>
<evidence type="ECO:0000313" key="2">
    <source>
        <dbReference type="EMBL" id="OPB43741.1"/>
    </source>
</evidence>
<keyword evidence="1" id="KW-0732">Signal</keyword>
<evidence type="ECO:0000313" key="3">
    <source>
        <dbReference type="Proteomes" id="UP000191004"/>
    </source>
</evidence>
<dbReference type="Proteomes" id="UP000191004">
    <property type="component" value="Unassembled WGS sequence"/>
</dbReference>
<reference evidence="2 3" key="1">
    <citation type="submission" date="2016-04" db="EMBL/GenBank/DDBJ databases">
        <title>Multiple horizontal gene transfer events from other fungi enriched the ability of the initially mycotrophic fungus Trichoderma (Ascomycota) to feed on dead plant biomass.</title>
        <authorList>
            <person name="Atanasova L."/>
            <person name="Chenthamara K."/>
            <person name="Zhang J."/>
            <person name="Grujic M."/>
            <person name="Henrissat B."/>
            <person name="Kuo A."/>
            <person name="Aertz A."/>
            <person name="Salamov A."/>
            <person name="Lipzen A."/>
            <person name="Labutti K."/>
            <person name="Barry K."/>
            <person name="Miao Y."/>
            <person name="Rahimi M.J."/>
            <person name="Shen Q."/>
            <person name="Grigoriev I.V."/>
            <person name="Kubicek C.P."/>
            <person name="Druzhinina I.S."/>
        </authorList>
    </citation>
    <scope>NUCLEOTIDE SEQUENCE [LARGE SCALE GENOMIC DNA]</scope>
    <source>
        <strain evidence="2 3">NJAU 4742</strain>
    </source>
</reference>
<feature type="chain" id="PRO_5011984144" description="SSCRP protein" evidence="1">
    <location>
        <begin position="21"/>
        <end position="150"/>
    </location>
</feature>
<protein>
    <recommendedName>
        <fullName evidence="4">SSCRP protein</fullName>
    </recommendedName>
</protein>
<organism evidence="2 3">
    <name type="scientific">Trichoderma guizhouense</name>
    <dbReference type="NCBI Taxonomy" id="1491466"/>
    <lineage>
        <taxon>Eukaryota</taxon>
        <taxon>Fungi</taxon>
        <taxon>Dikarya</taxon>
        <taxon>Ascomycota</taxon>
        <taxon>Pezizomycotina</taxon>
        <taxon>Sordariomycetes</taxon>
        <taxon>Hypocreomycetidae</taxon>
        <taxon>Hypocreales</taxon>
        <taxon>Hypocreaceae</taxon>
        <taxon>Trichoderma</taxon>
    </lineage>
</organism>
<name>A0A1T3CRM8_9HYPO</name>